<feature type="transmembrane region" description="Helical" evidence="6">
    <location>
        <begin position="286"/>
        <end position="311"/>
    </location>
</feature>
<dbReference type="RefSeq" id="WP_104937353.1">
    <property type="nucleotide sequence ID" value="NZ_CP021255.1"/>
</dbReference>
<feature type="transmembrane region" description="Helical" evidence="6">
    <location>
        <begin position="7"/>
        <end position="26"/>
    </location>
</feature>
<sequence length="328" mass="36090">MSGVRPHILLCLKVAVSLALLLLLYRNTPVQQIAAVLAQCQLLLLLPVGLLLLLNTTLSALKWRLLLLSDHIDIPLIKLVVSYLIAAFFNLFLPSNIGGDSYRIYDIMQKSGRGASTAASVLADRLSGFVALACLSLGGSVFVAIRLERPVLVILPLLALAALALILVLLWLQRPLLRLLQVLRLDRMPRMQDFCGRFFAAFARYGAEPRMLAWVLLISFAFQFLLVVAVYLMAWALHAHAPFVYFLAFVPLITLMEALPVSVYGIGVRDMGYVFFFQWAGMGEAYTRSLAVVFLAVTLCYSLIGGLLYAGRIFAAGRRARDGQAGSS</sequence>
<name>A0A2L1GR41_9BACT</name>
<dbReference type="PANTHER" id="PTHR40277:SF1">
    <property type="entry name" value="BLL5419 PROTEIN"/>
    <property type="match status" value="1"/>
</dbReference>
<keyword evidence="8" id="KW-1185">Reference proteome</keyword>
<dbReference type="AlphaFoldDB" id="A0A2L1GR41"/>
<proteinExistence type="predicted"/>
<evidence type="ECO:0000256" key="1">
    <source>
        <dbReference type="ARBA" id="ARBA00004651"/>
    </source>
</evidence>
<evidence type="ECO:0000313" key="7">
    <source>
        <dbReference type="EMBL" id="AVD72149.1"/>
    </source>
</evidence>
<keyword evidence="5 6" id="KW-0472">Membrane</keyword>
<accession>A0A2L1GR41</accession>
<dbReference type="Proteomes" id="UP000239867">
    <property type="component" value="Chromosome"/>
</dbReference>
<keyword evidence="3 6" id="KW-0812">Transmembrane</keyword>
<evidence type="ECO:0000256" key="6">
    <source>
        <dbReference type="SAM" id="Phobius"/>
    </source>
</evidence>
<feature type="transmembrane region" description="Helical" evidence="6">
    <location>
        <begin position="75"/>
        <end position="93"/>
    </location>
</feature>
<protein>
    <recommendedName>
        <fullName evidence="9">TIGR00374 family protein</fullName>
    </recommendedName>
</protein>
<comment type="subcellular location">
    <subcellularLocation>
        <location evidence="1">Cell membrane</location>
        <topology evidence="1">Multi-pass membrane protein</topology>
    </subcellularLocation>
</comment>
<dbReference type="OrthoDB" id="9788795at2"/>
<evidence type="ECO:0000256" key="5">
    <source>
        <dbReference type="ARBA" id="ARBA00023136"/>
    </source>
</evidence>
<feature type="transmembrane region" description="Helical" evidence="6">
    <location>
        <begin position="126"/>
        <end position="145"/>
    </location>
</feature>
<dbReference type="GO" id="GO:0005886">
    <property type="term" value="C:plasma membrane"/>
    <property type="evidence" value="ECO:0007669"/>
    <property type="project" value="UniProtKB-SubCell"/>
</dbReference>
<feature type="transmembrane region" description="Helical" evidence="6">
    <location>
        <begin position="211"/>
        <end position="236"/>
    </location>
</feature>
<dbReference type="Pfam" id="PF03706">
    <property type="entry name" value="LPG_synthase_TM"/>
    <property type="match status" value="1"/>
</dbReference>
<feature type="transmembrane region" description="Helical" evidence="6">
    <location>
        <begin position="243"/>
        <end position="266"/>
    </location>
</feature>
<keyword evidence="4 6" id="KW-1133">Transmembrane helix</keyword>
<evidence type="ECO:0000313" key="8">
    <source>
        <dbReference type="Proteomes" id="UP000239867"/>
    </source>
</evidence>
<feature type="transmembrane region" description="Helical" evidence="6">
    <location>
        <begin position="32"/>
        <end position="54"/>
    </location>
</feature>
<gene>
    <name evidence="7" type="ORF">CAY53_12225</name>
</gene>
<evidence type="ECO:0008006" key="9">
    <source>
        <dbReference type="Google" id="ProtNLM"/>
    </source>
</evidence>
<keyword evidence="2" id="KW-1003">Cell membrane</keyword>
<dbReference type="InterPro" id="IPR022791">
    <property type="entry name" value="L-PG_synthase/AglD"/>
</dbReference>
<reference evidence="7 8" key="1">
    <citation type="journal article" date="2018" name="MBio">
        <title>Insights into the evolution of host association through the isolation and characterization of a novel human periodontal pathobiont, Desulfobulbus oralis.</title>
        <authorList>
            <person name="Cross K.L."/>
            <person name="Chirania P."/>
            <person name="Xiong W."/>
            <person name="Beall C.J."/>
            <person name="Elkins J.G."/>
            <person name="Giannone R.J."/>
            <person name="Griffen A.L."/>
            <person name="Guss A.M."/>
            <person name="Hettich R.L."/>
            <person name="Joshi S.S."/>
            <person name="Mokrzan E.M."/>
            <person name="Martin R.K."/>
            <person name="Zhulin I.B."/>
            <person name="Leys E.J."/>
            <person name="Podar M."/>
        </authorList>
    </citation>
    <scope>NUCLEOTIDE SEQUENCE [LARGE SCALE GENOMIC DNA]</scope>
    <source>
        <strain evidence="7 8">ORNL</strain>
    </source>
</reference>
<organism evidence="7 8">
    <name type="scientific">Desulfobulbus oralis</name>
    <dbReference type="NCBI Taxonomy" id="1986146"/>
    <lineage>
        <taxon>Bacteria</taxon>
        <taxon>Pseudomonadati</taxon>
        <taxon>Thermodesulfobacteriota</taxon>
        <taxon>Desulfobulbia</taxon>
        <taxon>Desulfobulbales</taxon>
        <taxon>Desulfobulbaceae</taxon>
        <taxon>Desulfobulbus</taxon>
    </lineage>
</organism>
<feature type="transmembrane region" description="Helical" evidence="6">
    <location>
        <begin position="152"/>
        <end position="172"/>
    </location>
</feature>
<dbReference type="PANTHER" id="PTHR40277">
    <property type="entry name" value="BLL5419 PROTEIN"/>
    <property type="match status" value="1"/>
</dbReference>
<dbReference type="EMBL" id="CP021255">
    <property type="protein sequence ID" value="AVD72149.1"/>
    <property type="molecule type" value="Genomic_DNA"/>
</dbReference>
<evidence type="ECO:0000256" key="4">
    <source>
        <dbReference type="ARBA" id="ARBA00022989"/>
    </source>
</evidence>
<evidence type="ECO:0000256" key="3">
    <source>
        <dbReference type="ARBA" id="ARBA00022692"/>
    </source>
</evidence>
<evidence type="ECO:0000256" key="2">
    <source>
        <dbReference type="ARBA" id="ARBA00022475"/>
    </source>
</evidence>
<dbReference type="KEGG" id="deo:CAY53_12225"/>